<dbReference type="EMBL" id="CM039431">
    <property type="protein sequence ID" value="KAI4335109.1"/>
    <property type="molecule type" value="Genomic_DNA"/>
</dbReference>
<reference evidence="1 2" key="1">
    <citation type="journal article" date="2022" name="DNA Res.">
        <title>Chromosomal-level genome assembly of the orchid tree Bauhinia variegata (Leguminosae; Cercidoideae) supports the allotetraploid origin hypothesis of Bauhinia.</title>
        <authorList>
            <person name="Zhong Y."/>
            <person name="Chen Y."/>
            <person name="Zheng D."/>
            <person name="Pang J."/>
            <person name="Liu Y."/>
            <person name="Luo S."/>
            <person name="Meng S."/>
            <person name="Qian L."/>
            <person name="Wei D."/>
            <person name="Dai S."/>
            <person name="Zhou R."/>
        </authorList>
    </citation>
    <scope>NUCLEOTIDE SEQUENCE [LARGE SCALE GENOMIC DNA]</scope>
    <source>
        <strain evidence="1">BV-YZ2020</strain>
    </source>
</reference>
<evidence type="ECO:0000313" key="2">
    <source>
        <dbReference type="Proteomes" id="UP000828941"/>
    </source>
</evidence>
<comment type="caution">
    <text evidence="1">The sequence shown here is derived from an EMBL/GenBank/DDBJ whole genome shotgun (WGS) entry which is preliminary data.</text>
</comment>
<organism evidence="1 2">
    <name type="scientific">Bauhinia variegata</name>
    <name type="common">Purple orchid tree</name>
    <name type="synonym">Phanera variegata</name>
    <dbReference type="NCBI Taxonomy" id="167791"/>
    <lineage>
        <taxon>Eukaryota</taxon>
        <taxon>Viridiplantae</taxon>
        <taxon>Streptophyta</taxon>
        <taxon>Embryophyta</taxon>
        <taxon>Tracheophyta</taxon>
        <taxon>Spermatophyta</taxon>
        <taxon>Magnoliopsida</taxon>
        <taxon>eudicotyledons</taxon>
        <taxon>Gunneridae</taxon>
        <taxon>Pentapetalae</taxon>
        <taxon>rosids</taxon>
        <taxon>fabids</taxon>
        <taxon>Fabales</taxon>
        <taxon>Fabaceae</taxon>
        <taxon>Cercidoideae</taxon>
        <taxon>Cercideae</taxon>
        <taxon>Bauhiniinae</taxon>
        <taxon>Bauhinia</taxon>
    </lineage>
</organism>
<name>A0ACB9NGY9_BAUVA</name>
<accession>A0ACB9NGY9</accession>
<sequence length="220" mass="23893">MKRSQPSPASCNGCGVEQPSLLLHNIRYRAHHRCFCTNCILKNHQGLFCPLCFDVYDDSPPPHLRLMCLKCPSIAHRSCVVAKATTNSDVPPSSPVVFKCPPCADSKFSYFRVNEPFIDKPTNGAENGNPFAVAVRNGPNSRAIKIESAKVLVAAARIAAASMCKAAAAARIDAERRAKEAALARKKAREALEHVAYIVAKEKGVSTEQRAFLAKMPASM</sequence>
<keyword evidence="2" id="KW-1185">Reference proteome</keyword>
<proteinExistence type="predicted"/>
<dbReference type="Proteomes" id="UP000828941">
    <property type="component" value="Chromosome 6"/>
</dbReference>
<gene>
    <name evidence="1" type="ORF">L6164_013787</name>
</gene>
<protein>
    <submittedName>
        <fullName evidence="1">Uncharacterized protein</fullName>
    </submittedName>
</protein>
<evidence type="ECO:0000313" key="1">
    <source>
        <dbReference type="EMBL" id="KAI4335109.1"/>
    </source>
</evidence>